<evidence type="ECO:0000313" key="3">
    <source>
        <dbReference type="Proteomes" id="UP001492380"/>
    </source>
</evidence>
<comment type="caution">
    <text evidence="2">The sequence shown here is derived from an EMBL/GenBank/DDBJ whole genome shotgun (WGS) entry which is preliminary data.</text>
</comment>
<feature type="compositionally biased region" description="Basic residues" evidence="1">
    <location>
        <begin position="244"/>
        <end position="254"/>
    </location>
</feature>
<dbReference type="EMBL" id="JBBWRZ010000006">
    <property type="protein sequence ID" value="KAK8233370.1"/>
    <property type="molecule type" value="Genomic_DNA"/>
</dbReference>
<feature type="compositionally biased region" description="Basic and acidic residues" evidence="1">
    <location>
        <begin position="255"/>
        <end position="277"/>
    </location>
</feature>
<accession>A0ABR1YLJ4</accession>
<feature type="compositionally biased region" description="Polar residues" evidence="1">
    <location>
        <begin position="278"/>
        <end position="290"/>
    </location>
</feature>
<feature type="compositionally biased region" description="Basic and acidic residues" evidence="1">
    <location>
        <begin position="108"/>
        <end position="133"/>
    </location>
</feature>
<feature type="compositionally biased region" description="Low complexity" evidence="1">
    <location>
        <begin position="486"/>
        <end position="498"/>
    </location>
</feature>
<feature type="region of interest" description="Disordered" evidence="1">
    <location>
        <begin position="1"/>
        <end position="62"/>
    </location>
</feature>
<feature type="compositionally biased region" description="Basic and acidic residues" evidence="1">
    <location>
        <begin position="335"/>
        <end position="348"/>
    </location>
</feature>
<feature type="compositionally biased region" description="Polar residues" evidence="1">
    <location>
        <begin position="617"/>
        <end position="650"/>
    </location>
</feature>
<reference evidence="2 3" key="1">
    <citation type="submission" date="2024-04" db="EMBL/GenBank/DDBJ databases">
        <title>Phyllosticta paracitricarpa is synonymous to the EU quarantine fungus P. citricarpa based on phylogenomic analyses.</title>
        <authorList>
            <consortium name="Lawrence Berkeley National Laboratory"/>
            <person name="Van Ingen-Buijs V.A."/>
            <person name="Van Westerhoven A.C."/>
            <person name="Haridas S."/>
            <person name="Skiadas P."/>
            <person name="Martin F."/>
            <person name="Groenewald J.Z."/>
            <person name="Crous P.W."/>
            <person name="Seidl M.F."/>
        </authorList>
    </citation>
    <scope>NUCLEOTIDE SEQUENCE [LARGE SCALE GENOMIC DNA]</scope>
    <source>
        <strain evidence="2 3">CBS 123374</strain>
    </source>
</reference>
<feature type="compositionally biased region" description="Acidic residues" evidence="1">
    <location>
        <begin position="1"/>
        <end position="25"/>
    </location>
</feature>
<gene>
    <name evidence="2" type="ORF">HDK90DRAFT_264347</name>
</gene>
<sequence length="768" mass="84438">MSDGSDEATDGQDDEMDDDEVADAEAEAHADADAASAEGTPRPETPPEEPAAPTTPTSNYYLAGLFNTGKSIFKKINPFGSRTPAPAPTSPTVARSSRRPGPVTPRIKNADERHSLAEANKEKSDQIRREKEAQAAQAQEAEEIAQQQTDDTRRWSIPAHPPGLRGYGVVEEYFDMDDATLDERYPYKRKTTADESSPVMTPATKRRKVFEELENEDPRFKEPIAVDTAFDVERAEEDLEGTLRRPRNALRRHFERTTGKDLGDKHHQTKIQHHENSFSRSPLRDSQSSVNRRRSNDAQQSSPSTIYRGSTFAVPGDPGYKSNVFKSSDMQISAEQREQTSKREDRTKRSWWKKIPRADMKARAKEIVVSWNETGEISAEDKEYFEIAERRCGHIKGSGSFCSIDLETDDESDSETEADTDSSFEAEPVASTGPKQASPIMPVVPTPAATTPATPAAKKPLTGILKKPASAMVPPPTPKPANAQLPTPTAAPETPKAAVSQSPAKKQPDLSLHPSATPSKEQVNLDPDSALDRVRKQAEKHKPGRSTKMSQMMRVASSPLQPSSPVQTAGETENPSPVQSTGETENSMSKSLITQGTDLPAVQDDPASAFKHYQPFVPTSGSLPWSSPMASPGSPWSTTYGQATSKQPAETSRLAGNDRAAGENYKEVFRDIIEEAEGTSPTPSQKRKRFEEESDAKWSDNKKPKTLPITDKVDEQVYKARCDFLTARENRLTAACPSDALNSFISSKCRARYEANWHALLARKYATA</sequence>
<feature type="compositionally biased region" description="Low complexity" evidence="1">
    <location>
        <begin position="134"/>
        <end position="148"/>
    </location>
</feature>
<dbReference type="PANTHER" id="PTHR48125:SF12">
    <property type="entry name" value="AT HOOK TRANSCRIPTION FACTOR FAMILY-RELATED"/>
    <property type="match status" value="1"/>
</dbReference>
<feature type="compositionally biased region" description="Basic and acidic residues" evidence="1">
    <location>
        <begin position="689"/>
        <end position="703"/>
    </location>
</feature>
<proteinExistence type="predicted"/>
<feature type="compositionally biased region" description="Basic and acidic residues" evidence="1">
    <location>
        <begin position="660"/>
        <end position="673"/>
    </location>
</feature>
<feature type="compositionally biased region" description="Low complexity" evidence="1">
    <location>
        <begin position="446"/>
        <end position="462"/>
    </location>
</feature>
<feature type="compositionally biased region" description="Acidic residues" evidence="1">
    <location>
        <begin position="406"/>
        <end position="424"/>
    </location>
</feature>
<protein>
    <submittedName>
        <fullName evidence="2">Uncharacterized protein</fullName>
    </submittedName>
</protein>
<dbReference type="Proteomes" id="UP001492380">
    <property type="component" value="Unassembled WGS sequence"/>
</dbReference>
<feature type="region of interest" description="Disordered" evidence="1">
    <location>
        <begin position="74"/>
        <end position="162"/>
    </location>
</feature>
<feature type="compositionally biased region" description="Polar residues" evidence="1">
    <location>
        <begin position="297"/>
        <end position="308"/>
    </location>
</feature>
<organism evidence="2 3">
    <name type="scientific">Phyllosticta capitalensis</name>
    <dbReference type="NCBI Taxonomy" id="121624"/>
    <lineage>
        <taxon>Eukaryota</taxon>
        <taxon>Fungi</taxon>
        <taxon>Dikarya</taxon>
        <taxon>Ascomycota</taxon>
        <taxon>Pezizomycotina</taxon>
        <taxon>Dothideomycetes</taxon>
        <taxon>Dothideomycetes incertae sedis</taxon>
        <taxon>Botryosphaeriales</taxon>
        <taxon>Phyllostictaceae</taxon>
        <taxon>Phyllosticta</taxon>
    </lineage>
</organism>
<evidence type="ECO:0000256" key="1">
    <source>
        <dbReference type="SAM" id="MobiDB-lite"/>
    </source>
</evidence>
<name>A0ABR1YLJ4_9PEZI</name>
<feature type="region of interest" description="Disordered" evidence="1">
    <location>
        <begin position="185"/>
        <end position="206"/>
    </location>
</feature>
<feature type="region of interest" description="Disordered" evidence="1">
    <location>
        <begin position="237"/>
        <end position="349"/>
    </location>
</feature>
<evidence type="ECO:0000313" key="2">
    <source>
        <dbReference type="EMBL" id="KAK8233370.1"/>
    </source>
</evidence>
<feature type="compositionally biased region" description="Polar residues" evidence="1">
    <location>
        <begin position="558"/>
        <end position="597"/>
    </location>
</feature>
<feature type="compositionally biased region" description="Basic and acidic residues" evidence="1">
    <location>
        <begin position="530"/>
        <end position="541"/>
    </location>
</feature>
<dbReference type="PANTHER" id="PTHR48125">
    <property type="entry name" value="LP07818P1"/>
    <property type="match status" value="1"/>
</dbReference>
<feature type="region of interest" description="Disordered" evidence="1">
    <location>
        <begin position="397"/>
        <end position="707"/>
    </location>
</feature>
<feature type="compositionally biased region" description="Polar residues" evidence="1">
    <location>
        <begin position="324"/>
        <end position="334"/>
    </location>
</feature>
<keyword evidence="3" id="KW-1185">Reference proteome</keyword>
<feature type="compositionally biased region" description="Low complexity" evidence="1">
    <location>
        <begin position="33"/>
        <end position="42"/>
    </location>
</feature>